<feature type="domain" description="SCAN box" evidence="3">
    <location>
        <begin position="1084"/>
        <end position="1170"/>
    </location>
</feature>
<feature type="region of interest" description="Disordered" evidence="2">
    <location>
        <begin position="384"/>
        <end position="412"/>
    </location>
</feature>
<dbReference type="PANTHER" id="PTHR46888">
    <property type="entry name" value="ZINC KNUCKLE DOMAINCONTAINING PROTEIN-RELATED"/>
    <property type="match status" value="1"/>
</dbReference>
<evidence type="ECO:0000313" key="5">
    <source>
        <dbReference type="Proteomes" id="UP001292094"/>
    </source>
</evidence>
<comment type="caution">
    <text evidence="4">The sequence shown here is derived from an EMBL/GenBank/DDBJ whole genome shotgun (WGS) entry which is preliminary data.</text>
</comment>
<feature type="domain" description="SCAN box" evidence="3">
    <location>
        <begin position="284"/>
        <end position="370"/>
    </location>
</feature>
<reference evidence="4" key="1">
    <citation type="submission" date="2023-11" db="EMBL/GenBank/DDBJ databases">
        <title>Genome assemblies of two species of porcelain crab, Petrolisthes cinctipes and Petrolisthes manimaculis (Anomura: Porcellanidae).</title>
        <authorList>
            <person name="Angst P."/>
        </authorList>
    </citation>
    <scope>NUCLEOTIDE SEQUENCE</scope>
    <source>
        <strain evidence="4">PB745_02</strain>
        <tissue evidence="4">Gill</tissue>
    </source>
</reference>
<dbReference type="SUPFAM" id="SSF56672">
    <property type="entry name" value="DNA/RNA polymerases"/>
    <property type="match status" value="2"/>
</dbReference>
<accession>A0AAE1PMB0</accession>
<feature type="compositionally biased region" description="Basic and acidic residues" evidence="2">
    <location>
        <begin position="401"/>
        <end position="412"/>
    </location>
</feature>
<dbReference type="InterPro" id="IPR043502">
    <property type="entry name" value="DNA/RNA_pol_sf"/>
</dbReference>
<dbReference type="EMBL" id="JAWZYT010001587">
    <property type="protein sequence ID" value="KAK4310884.1"/>
    <property type="molecule type" value="Genomic_DNA"/>
</dbReference>
<dbReference type="Gene3D" id="3.10.10.10">
    <property type="entry name" value="HIV Type 1 Reverse Transcriptase, subunit A, domain 1"/>
    <property type="match status" value="2"/>
</dbReference>
<dbReference type="InterPro" id="IPR043128">
    <property type="entry name" value="Rev_trsase/Diguanyl_cyclase"/>
</dbReference>
<dbReference type="Gene3D" id="1.10.4020.10">
    <property type="entry name" value="DNA breaking-rejoining enzymes"/>
    <property type="match status" value="2"/>
</dbReference>
<dbReference type="InterPro" id="IPR038269">
    <property type="entry name" value="SCAN_sf"/>
</dbReference>
<dbReference type="Proteomes" id="UP001292094">
    <property type="component" value="Unassembled WGS sequence"/>
</dbReference>
<feature type="coiled-coil region" evidence="1">
    <location>
        <begin position="137"/>
        <end position="191"/>
    </location>
</feature>
<evidence type="ECO:0000313" key="4">
    <source>
        <dbReference type="EMBL" id="KAK4310884.1"/>
    </source>
</evidence>
<dbReference type="Gene3D" id="3.30.70.270">
    <property type="match status" value="2"/>
</dbReference>
<gene>
    <name evidence="4" type="ORF">Pmani_017595</name>
</gene>
<sequence length="1630" mass="186698">MSSFDVLDFVSSPDPDKLVNVPIAKDQWKFIAMYFKIPFFTSDTKEQIKCTVINDLVSRKLLQPTVRDLNFQTTEPDLSQGEVSDGESEKMYEARTKCENPRRQSVDFGRLNMERIIAQEKVTAQEKLMHLEMMKIKEQAELEQVRLATERQTKREEIELHQLKLEIEREKAQAEDRKMKYEVELAQLNRDNPRILRSGADTLDISKYSQLVASFDEKDPEAFFSQFEKLATNLEWDKKFWPVLVQTKFVGRARQVFVGLDGQDSMNYDIVKTTVLTAYDQVTEKYRQQFRNYQKTIYMTYVEYAEDSQRFLNKWLHSRQVTTFESLKELLLMEQFMLKSSPEIRVYLEERECTNVKAAAKLADNYVLTHRRFDVPPVRARNFVKEGSETRSPSDSVNGYKRSDKTDDHNPKFKYFERKTYPPAQGIENNFTGEQVILQDLTGNPSLPLANIHLHSGLVFGDVVVGVRDDPLPVKDVQFLLGNDLAGSLVIPQPIVCPIPADVDPVLTTVEEDESLFPDCVVTRSQVRQREGSTTPSSDASNMESRDSFLTDIRDLFNSENTETYENVPVTRVALTEAQQNDKTLTSIRCRAVEKLELCKGTGYFYHKNVLMRRSDEPCLGGSHVEPPAMLNIDNVVLHDYSDDDGITLVPYDVVDLNDTDVLVSLEDKLPHLSEAQKNEFKTMLDLYPSICSIRPGVCTLVEHDIILLPDAQPIKQPSYRVSPNKRQRMREAVQYLLDHNLAEPSDSPWSSPCLLVSKPDGTDRLCTDYRQVNKLTVSDSFPLPRLDDILDTVGNAKYVSKVDLMKDFVSSPDPDKLVNVPIAKDQWKFIAMYFKIPFFTSDTKEQIKCTVINDLVSRKLLQPTVRDLNFQTTEPDLSQGEVSDGESEKMYEARTKCENPRRQSVDFGRLNMERIIAQEKVTAQEKLMHLEMMKIKEQAELEQVRLATERQTKREEIELHQLKLEIEREKAQAEDRKMKYEVELAQLNRDNPRILRSGADTLDISKYSQLVASFDEKDPEAFFSQFEKLATNLEWDKKFWPVLVQTKFVGRARQVFVGLDGQDSMNYDIVKTTVLTAYDQVTEKYRQQFRNYQKTIYMTYVEYAEDSQRFLNKWLHSRQVTTFESLKELLLMEQFMLKSSPEIRVYLEERECTNVKAAAKLADNYVLTHRRFDVPPVRARNFVKEGSETRSPSDSVNGYKRSDKTDDHNPKFKYFERKTYPPAQGIENNFTGEQVILQDLTGNPSLPLANIHLHSGLVFGDVVVGVRDDPLPVKDVQFLLGNDLAGSLVIPQPIVCPIPADVDPVLTTVEEDESLFPDCVVTRSQVRQREGSTTPSSDASNMESRDSFLTDIRDLFNSENTETYENVPVTRVALTEAQQNDKTLTSIRCRAVEKLELCKGTGYFYHKNVLMRRSDEPCLGGSHVEPPAMLNIDNVVLHDYSDDDGITLVPYDVVDLNDTDVLVSLEDKLPHLSEAQKNEFKTMLDLYPSICSIRPGVCTLVEHDIILLPDAQPIKQPSYRVSPNKRQRMREAVQYLLDHNLAEPSDSPWSSPCLLVSKPDGTDRLCTDYRQVNKLTVSDSFPLPRLDDILDTVGNAKYVSKEASDRGCEGGSRSQEWVPLHPSVGLEYG</sequence>
<dbReference type="GO" id="GO:0071897">
    <property type="term" value="P:DNA biosynthetic process"/>
    <property type="evidence" value="ECO:0007669"/>
    <property type="project" value="UniProtKB-ARBA"/>
</dbReference>
<dbReference type="PANTHER" id="PTHR46888:SF13">
    <property type="entry name" value="RIBONUCLEASE H"/>
    <property type="match status" value="1"/>
</dbReference>
<evidence type="ECO:0000256" key="2">
    <source>
        <dbReference type="SAM" id="MobiDB-lite"/>
    </source>
</evidence>
<keyword evidence="1" id="KW-0175">Coiled coil</keyword>
<proteinExistence type="predicted"/>
<feature type="region of interest" description="Disordered" evidence="2">
    <location>
        <begin position="1184"/>
        <end position="1212"/>
    </location>
</feature>
<evidence type="ECO:0000259" key="3">
    <source>
        <dbReference type="Pfam" id="PF02023"/>
    </source>
</evidence>
<dbReference type="InterPro" id="IPR003309">
    <property type="entry name" value="SCAN_dom"/>
</dbReference>
<keyword evidence="5" id="KW-1185">Reference proteome</keyword>
<organism evidence="4 5">
    <name type="scientific">Petrolisthes manimaculis</name>
    <dbReference type="NCBI Taxonomy" id="1843537"/>
    <lineage>
        <taxon>Eukaryota</taxon>
        <taxon>Metazoa</taxon>
        <taxon>Ecdysozoa</taxon>
        <taxon>Arthropoda</taxon>
        <taxon>Crustacea</taxon>
        <taxon>Multicrustacea</taxon>
        <taxon>Malacostraca</taxon>
        <taxon>Eumalacostraca</taxon>
        <taxon>Eucarida</taxon>
        <taxon>Decapoda</taxon>
        <taxon>Pleocyemata</taxon>
        <taxon>Anomura</taxon>
        <taxon>Galatheoidea</taxon>
        <taxon>Porcellanidae</taxon>
        <taxon>Petrolisthes</taxon>
    </lineage>
</organism>
<name>A0AAE1PMB0_9EUCA</name>
<dbReference type="Pfam" id="PF02023">
    <property type="entry name" value="SCAN"/>
    <property type="match status" value="2"/>
</dbReference>
<feature type="coiled-coil region" evidence="1">
    <location>
        <begin position="937"/>
        <end position="991"/>
    </location>
</feature>
<feature type="compositionally biased region" description="Basic and acidic residues" evidence="2">
    <location>
        <begin position="1201"/>
        <end position="1212"/>
    </location>
</feature>
<evidence type="ECO:0000256" key="1">
    <source>
        <dbReference type="SAM" id="Coils"/>
    </source>
</evidence>
<dbReference type="SUPFAM" id="SSF47353">
    <property type="entry name" value="Retrovirus capsid dimerization domain-like"/>
    <property type="match status" value="2"/>
</dbReference>
<protein>
    <recommendedName>
        <fullName evidence="3">SCAN box domain-containing protein</fullName>
    </recommendedName>
</protein>